<organism evidence="2">
    <name type="scientific">Arundo donax</name>
    <name type="common">Giant reed</name>
    <name type="synonym">Donax arundinaceus</name>
    <dbReference type="NCBI Taxonomy" id="35708"/>
    <lineage>
        <taxon>Eukaryota</taxon>
        <taxon>Viridiplantae</taxon>
        <taxon>Streptophyta</taxon>
        <taxon>Embryophyta</taxon>
        <taxon>Tracheophyta</taxon>
        <taxon>Spermatophyta</taxon>
        <taxon>Magnoliopsida</taxon>
        <taxon>Liliopsida</taxon>
        <taxon>Poales</taxon>
        <taxon>Poaceae</taxon>
        <taxon>PACMAD clade</taxon>
        <taxon>Arundinoideae</taxon>
        <taxon>Arundineae</taxon>
        <taxon>Arundo</taxon>
    </lineage>
</organism>
<feature type="region of interest" description="Disordered" evidence="1">
    <location>
        <begin position="1"/>
        <end position="28"/>
    </location>
</feature>
<sequence>MGAWRSLPRRSRGGSRSWRRRARRAGWW</sequence>
<feature type="compositionally biased region" description="Basic residues" evidence="1">
    <location>
        <begin position="7"/>
        <end position="28"/>
    </location>
</feature>
<dbReference type="AlphaFoldDB" id="A0A0A9F741"/>
<evidence type="ECO:0000313" key="2">
    <source>
        <dbReference type="EMBL" id="JAE08127.1"/>
    </source>
</evidence>
<accession>A0A0A9F741</accession>
<dbReference type="EMBL" id="GBRH01189769">
    <property type="protein sequence ID" value="JAE08127.1"/>
    <property type="molecule type" value="Transcribed_RNA"/>
</dbReference>
<proteinExistence type="predicted"/>
<reference evidence="2" key="2">
    <citation type="journal article" date="2015" name="Data Brief">
        <title>Shoot transcriptome of the giant reed, Arundo donax.</title>
        <authorList>
            <person name="Barrero R.A."/>
            <person name="Guerrero F.D."/>
            <person name="Moolhuijzen P."/>
            <person name="Goolsby J.A."/>
            <person name="Tidwell J."/>
            <person name="Bellgard S.E."/>
            <person name="Bellgard M.I."/>
        </authorList>
    </citation>
    <scope>NUCLEOTIDE SEQUENCE</scope>
    <source>
        <tissue evidence="2">Shoot tissue taken approximately 20 cm above the soil surface</tissue>
    </source>
</reference>
<evidence type="ECO:0000256" key="1">
    <source>
        <dbReference type="SAM" id="MobiDB-lite"/>
    </source>
</evidence>
<name>A0A0A9F741_ARUDO</name>
<protein>
    <submittedName>
        <fullName evidence="2">Uncharacterized protein</fullName>
    </submittedName>
</protein>
<reference evidence="2" key="1">
    <citation type="submission" date="2014-09" db="EMBL/GenBank/DDBJ databases">
        <authorList>
            <person name="Magalhaes I.L.F."/>
            <person name="Oliveira U."/>
            <person name="Santos F.R."/>
            <person name="Vidigal T.H.D.A."/>
            <person name="Brescovit A.D."/>
            <person name="Santos A.J."/>
        </authorList>
    </citation>
    <scope>NUCLEOTIDE SEQUENCE</scope>
    <source>
        <tissue evidence="2">Shoot tissue taken approximately 20 cm above the soil surface</tissue>
    </source>
</reference>